<reference evidence="1" key="1">
    <citation type="submission" date="2021-05" db="EMBL/GenBank/DDBJ databases">
        <authorList>
            <person name="Scholz U."/>
            <person name="Mascher M."/>
            <person name="Fiebig A."/>
        </authorList>
    </citation>
    <scope>NUCLEOTIDE SEQUENCE [LARGE SCALE GENOMIC DNA]</scope>
</reference>
<proteinExistence type="predicted"/>
<dbReference type="EnsemblPlants" id="AVESA.00010b.r2.4DG0730330.1">
    <property type="protein sequence ID" value="AVESA.00010b.r2.4DG0730330.1.CDS.1"/>
    <property type="gene ID" value="AVESA.00010b.r2.4DG0730330"/>
</dbReference>
<keyword evidence="2" id="KW-1185">Reference proteome</keyword>
<evidence type="ECO:0000313" key="1">
    <source>
        <dbReference type="EnsemblPlants" id="AVESA.00010b.r2.4DG0730330.1.CDS.1"/>
    </source>
</evidence>
<organism evidence="1 2">
    <name type="scientific">Avena sativa</name>
    <name type="common">Oat</name>
    <dbReference type="NCBI Taxonomy" id="4498"/>
    <lineage>
        <taxon>Eukaryota</taxon>
        <taxon>Viridiplantae</taxon>
        <taxon>Streptophyta</taxon>
        <taxon>Embryophyta</taxon>
        <taxon>Tracheophyta</taxon>
        <taxon>Spermatophyta</taxon>
        <taxon>Magnoliopsida</taxon>
        <taxon>Liliopsida</taxon>
        <taxon>Poales</taxon>
        <taxon>Poaceae</taxon>
        <taxon>BOP clade</taxon>
        <taxon>Pooideae</taxon>
        <taxon>Poodae</taxon>
        <taxon>Poeae</taxon>
        <taxon>Poeae Chloroplast Group 1 (Aveneae type)</taxon>
        <taxon>Aveninae</taxon>
        <taxon>Avena</taxon>
    </lineage>
</organism>
<accession>A0ACD5X072</accession>
<name>A0ACD5X072_AVESA</name>
<dbReference type="Proteomes" id="UP001732700">
    <property type="component" value="Chromosome 4D"/>
</dbReference>
<reference evidence="1" key="2">
    <citation type="submission" date="2025-09" db="UniProtKB">
        <authorList>
            <consortium name="EnsemblPlants"/>
        </authorList>
    </citation>
    <scope>IDENTIFICATION</scope>
</reference>
<sequence>MTPASMTPVAATHVILGSSGSWLVTADEQARMYLVNPVTGQQEDLPDILTMGIQKEGFWYNLDMHSFMCTRFGEMQDNWGPRWEPERPQSFTLAACKMRQFFYRKVVLSASPHPRNYAAMLILQRGFGAPAFATSENSIWSLASSRDGVEDAIHHDNQFYSITYSGVVQVWKHDANAGGKMTSIVVEPRLFLDDQDSLVEAIPRLIENYKSCNKYLVMSLKGQLMVVQKYLEEVDLRWKCSFKVHVLSSKQDGVQHWEELPDIGDLVLFVGLNNSMCISSTEHPEFNAGCIYFTDDELEQAPWRTDDRNLYFYDQRDFKNRCVGVYNVKKGKIRKVKYNVKKGKMGKVKCPLVQQSFWPPAAWFRPE</sequence>
<protein>
    <submittedName>
        <fullName evidence="1">Uncharacterized protein</fullName>
    </submittedName>
</protein>
<evidence type="ECO:0000313" key="2">
    <source>
        <dbReference type="Proteomes" id="UP001732700"/>
    </source>
</evidence>